<evidence type="ECO:0008006" key="5">
    <source>
        <dbReference type="Google" id="ProtNLM"/>
    </source>
</evidence>
<name>A0A1W6YPL6_9BORD</name>
<dbReference type="EMBL" id="CP021108">
    <property type="protein sequence ID" value="ARP83046.1"/>
    <property type="molecule type" value="Genomic_DNA"/>
</dbReference>
<dbReference type="RefSeq" id="WP_086066387.1">
    <property type="nucleotide sequence ID" value="NZ_CP021108.1"/>
</dbReference>
<keyword evidence="4" id="KW-1185">Reference proteome</keyword>
<sequence>MEKHRWHLRITRIAVAAWTTMTAVAYAADVPSSKDASDDGAQITTYPNQPIRIIVPYAAGGLPDMIARLLGSDLTSRLGQPFIIENRPGANGTIGTGLLARSKPDGYTLGVVASSHVFGRALMPHLPYDPIKDFAPITMAVTTPIVLTASGTLPVTTLADFIQYAKERPGQLTFASAGTGSNTHVYGRWFTDMANIQMVHIPYKGAAPAHVDLIAGRVALSFDTLAAAQPYIDSGKLKLLAVGGDARLPEYPQVPTVKESGYPKFEAQSWSAVLAPAGTPPAIVEKLNRAIVAALQTPEIKEKLTLAGAQVVADSPEQAKETLVRDEQRLGALIKSMNITLE</sequence>
<dbReference type="PANTHER" id="PTHR42928">
    <property type="entry name" value="TRICARBOXYLATE-BINDING PROTEIN"/>
    <property type="match status" value="1"/>
</dbReference>
<evidence type="ECO:0000313" key="3">
    <source>
        <dbReference type="EMBL" id="ARP83046.1"/>
    </source>
</evidence>
<dbReference type="InterPro" id="IPR005064">
    <property type="entry name" value="BUG"/>
</dbReference>
<feature type="chain" id="PRO_5013071782" description="ABC transporter substrate-binding protein" evidence="2">
    <location>
        <begin position="28"/>
        <end position="342"/>
    </location>
</feature>
<organism evidence="3 4">
    <name type="scientific">Bordetella genomosp. 8</name>
    <dbReference type="NCBI Taxonomy" id="1416806"/>
    <lineage>
        <taxon>Bacteria</taxon>
        <taxon>Pseudomonadati</taxon>
        <taxon>Pseudomonadota</taxon>
        <taxon>Betaproteobacteria</taxon>
        <taxon>Burkholderiales</taxon>
        <taxon>Alcaligenaceae</taxon>
        <taxon>Bordetella</taxon>
    </lineage>
</organism>
<dbReference type="Gene3D" id="3.40.190.150">
    <property type="entry name" value="Bordetella uptake gene, domain 1"/>
    <property type="match status" value="1"/>
</dbReference>
<accession>A0A1W6YPL6</accession>
<dbReference type="SUPFAM" id="SSF53850">
    <property type="entry name" value="Periplasmic binding protein-like II"/>
    <property type="match status" value="1"/>
</dbReference>
<proteinExistence type="inferred from homology"/>
<dbReference type="CDD" id="cd13578">
    <property type="entry name" value="PBP2_Bug27"/>
    <property type="match status" value="1"/>
</dbReference>
<dbReference type="PIRSF" id="PIRSF017082">
    <property type="entry name" value="YflP"/>
    <property type="match status" value="1"/>
</dbReference>
<protein>
    <recommendedName>
        <fullName evidence="5">ABC transporter substrate-binding protein</fullName>
    </recommendedName>
</protein>
<evidence type="ECO:0000256" key="1">
    <source>
        <dbReference type="ARBA" id="ARBA00006987"/>
    </source>
</evidence>
<keyword evidence="2" id="KW-0732">Signal</keyword>
<gene>
    <name evidence="3" type="ORF">CAL12_20985</name>
</gene>
<reference evidence="3 4" key="1">
    <citation type="submission" date="2017-05" db="EMBL/GenBank/DDBJ databases">
        <title>Complete and WGS of Bordetella genogroups.</title>
        <authorList>
            <person name="Spilker T."/>
            <person name="LiPuma J."/>
        </authorList>
    </citation>
    <scope>NUCLEOTIDE SEQUENCE [LARGE SCALE GENOMIC DNA]</scope>
    <source>
        <strain evidence="3 4">AU19157</strain>
    </source>
</reference>
<dbReference type="STRING" id="1416806.CAL12_20985"/>
<dbReference type="Gene3D" id="3.40.190.10">
    <property type="entry name" value="Periplasmic binding protein-like II"/>
    <property type="match status" value="1"/>
</dbReference>
<dbReference type="Proteomes" id="UP000194151">
    <property type="component" value="Chromosome"/>
</dbReference>
<dbReference type="Pfam" id="PF03401">
    <property type="entry name" value="TctC"/>
    <property type="match status" value="1"/>
</dbReference>
<dbReference type="InterPro" id="IPR042100">
    <property type="entry name" value="Bug_dom1"/>
</dbReference>
<dbReference type="PANTHER" id="PTHR42928:SF5">
    <property type="entry name" value="BLR1237 PROTEIN"/>
    <property type="match status" value="1"/>
</dbReference>
<dbReference type="OrthoDB" id="8901358at2"/>
<evidence type="ECO:0000256" key="2">
    <source>
        <dbReference type="SAM" id="SignalP"/>
    </source>
</evidence>
<comment type="similarity">
    <text evidence="1">Belongs to the UPF0065 (bug) family.</text>
</comment>
<evidence type="ECO:0000313" key="4">
    <source>
        <dbReference type="Proteomes" id="UP000194151"/>
    </source>
</evidence>
<dbReference type="AlphaFoldDB" id="A0A1W6YPL6"/>
<feature type="signal peptide" evidence="2">
    <location>
        <begin position="1"/>
        <end position="27"/>
    </location>
</feature>
<dbReference type="KEGG" id="bgv:CAL12_20985"/>